<dbReference type="InterPro" id="IPR027417">
    <property type="entry name" value="P-loop_NTPase"/>
</dbReference>
<organism evidence="1 2">
    <name type="scientific">Trichoderma harzianum</name>
    <name type="common">Hypocrea lixii</name>
    <dbReference type="NCBI Taxonomy" id="5544"/>
    <lineage>
        <taxon>Eukaryota</taxon>
        <taxon>Fungi</taxon>
        <taxon>Dikarya</taxon>
        <taxon>Ascomycota</taxon>
        <taxon>Pezizomycotina</taxon>
        <taxon>Sordariomycetes</taxon>
        <taxon>Hypocreomycetidae</taxon>
        <taxon>Hypocreales</taxon>
        <taxon>Hypocreaceae</taxon>
        <taxon>Trichoderma</taxon>
    </lineage>
</organism>
<dbReference type="Proteomes" id="UP000034112">
    <property type="component" value="Unassembled WGS sequence"/>
</dbReference>
<dbReference type="SUPFAM" id="SSF52540">
    <property type="entry name" value="P-loop containing nucleoside triphosphate hydrolases"/>
    <property type="match status" value="1"/>
</dbReference>
<dbReference type="EMBL" id="JOKZ01000147">
    <property type="protein sequence ID" value="KKP02529.1"/>
    <property type="molecule type" value="Genomic_DNA"/>
</dbReference>
<comment type="caution">
    <text evidence="1">The sequence shown here is derived from an EMBL/GenBank/DDBJ whole genome shotgun (WGS) entry which is preliminary data.</text>
</comment>
<reference evidence="2" key="1">
    <citation type="journal article" date="2015" name="Genome Announc.">
        <title>Draft whole-genome sequence of the biocontrol agent Trichoderma harzianum T6776.</title>
        <authorList>
            <person name="Baroncelli R."/>
            <person name="Piaggeschi G."/>
            <person name="Fiorini L."/>
            <person name="Bertolini E."/>
            <person name="Zapparata A."/>
            <person name="Pe M.E."/>
            <person name="Sarrocco S."/>
            <person name="Vannacci G."/>
        </authorList>
    </citation>
    <scope>NUCLEOTIDE SEQUENCE [LARGE SCALE GENOMIC DNA]</scope>
    <source>
        <strain evidence="2">T6776</strain>
    </source>
</reference>
<protein>
    <recommendedName>
        <fullName evidence="3">DNA2/NAM7 helicase helicase domain-containing protein</fullName>
    </recommendedName>
</protein>
<proteinExistence type="predicted"/>
<evidence type="ECO:0000313" key="1">
    <source>
        <dbReference type="EMBL" id="KKP02529.1"/>
    </source>
</evidence>
<evidence type="ECO:0008006" key="3">
    <source>
        <dbReference type="Google" id="ProtNLM"/>
    </source>
</evidence>
<dbReference type="AlphaFoldDB" id="A0A0G0AC35"/>
<accession>A0A0G0AC35</accession>
<name>A0A0G0AC35_TRIHA</name>
<dbReference type="OrthoDB" id="10602294at2759"/>
<gene>
    <name evidence="1" type="ORF">THAR02_05391</name>
</gene>
<dbReference type="Gene3D" id="3.40.50.300">
    <property type="entry name" value="P-loop containing nucleotide triphosphate hydrolases"/>
    <property type="match status" value="1"/>
</dbReference>
<sequence length="186" mass="20310">MELQRDILSGNGFWDVLVRSPDEVDQLAEALAMARLNADTNTDIAERAKMLLPDRLPVSDLITLTAEHLSPILEEVLPANRKRFVKYMSERPLGLGCITARPGSGKTMELAVGTLAMTATLGQIYGTAPTQVATDNFAERLDLISKRALQIRDEKIVAALHEVDSKIVFEVQALTAAEEPVHPAHG</sequence>
<evidence type="ECO:0000313" key="2">
    <source>
        <dbReference type="Proteomes" id="UP000034112"/>
    </source>
</evidence>